<accession>A0A395N6J8</accession>
<gene>
    <name evidence="3" type="ORF">FIE12Z_153</name>
</gene>
<comment type="caution">
    <text evidence="3">The sequence shown here is derived from an EMBL/GenBank/DDBJ whole genome shotgun (WGS) entry which is preliminary data.</text>
</comment>
<protein>
    <submittedName>
        <fullName evidence="3">Uncharacterized protein</fullName>
    </submittedName>
</protein>
<dbReference type="AlphaFoldDB" id="A0A395N6J8"/>
<dbReference type="STRING" id="2594813.A0A395N6J8"/>
<feature type="region of interest" description="Disordered" evidence="1">
    <location>
        <begin position="1"/>
        <end position="26"/>
    </location>
</feature>
<evidence type="ECO:0000313" key="4">
    <source>
        <dbReference type="Proteomes" id="UP000265631"/>
    </source>
</evidence>
<evidence type="ECO:0000313" key="3">
    <source>
        <dbReference type="EMBL" id="RFN55507.1"/>
    </source>
</evidence>
<keyword evidence="2" id="KW-0812">Transmembrane</keyword>
<dbReference type="Proteomes" id="UP000265631">
    <property type="component" value="Unassembled WGS sequence"/>
</dbReference>
<evidence type="ECO:0000256" key="1">
    <source>
        <dbReference type="SAM" id="MobiDB-lite"/>
    </source>
</evidence>
<keyword evidence="2" id="KW-0472">Membrane</keyword>
<dbReference type="EMBL" id="PXXK01000005">
    <property type="protein sequence ID" value="RFN55507.1"/>
    <property type="molecule type" value="Genomic_DNA"/>
</dbReference>
<feature type="transmembrane region" description="Helical" evidence="2">
    <location>
        <begin position="403"/>
        <end position="422"/>
    </location>
</feature>
<organism evidence="3 4">
    <name type="scientific">Fusarium flagelliforme</name>
    <dbReference type="NCBI Taxonomy" id="2675880"/>
    <lineage>
        <taxon>Eukaryota</taxon>
        <taxon>Fungi</taxon>
        <taxon>Dikarya</taxon>
        <taxon>Ascomycota</taxon>
        <taxon>Pezizomycotina</taxon>
        <taxon>Sordariomycetes</taxon>
        <taxon>Hypocreomycetidae</taxon>
        <taxon>Hypocreales</taxon>
        <taxon>Nectriaceae</taxon>
        <taxon>Fusarium</taxon>
        <taxon>Fusarium incarnatum-equiseti species complex</taxon>
    </lineage>
</organism>
<name>A0A395N6J8_9HYPO</name>
<reference evidence="3 4" key="1">
    <citation type="journal article" date="2018" name="PLoS Pathog.">
        <title>Evolution of structural diversity of trichothecenes, a family of toxins produced by plant pathogenic and entomopathogenic fungi.</title>
        <authorList>
            <person name="Proctor R.H."/>
            <person name="McCormick S.P."/>
            <person name="Kim H.S."/>
            <person name="Cardoza R.E."/>
            <person name="Stanley A.M."/>
            <person name="Lindo L."/>
            <person name="Kelly A."/>
            <person name="Brown D.W."/>
            <person name="Lee T."/>
            <person name="Vaughan M.M."/>
            <person name="Alexander N.J."/>
            <person name="Busman M."/>
            <person name="Gutierrez S."/>
        </authorList>
    </citation>
    <scope>NUCLEOTIDE SEQUENCE [LARGE SCALE GENOMIC DNA]</scope>
    <source>
        <strain evidence="3 4">NRRL 13405</strain>
    </source>
</reference>
<feature type="compositionally biased region" description="Basic and acidic residues" evidence="1">
    <location>
        <begin position="9"/>
        <end position="22"/>
    </location>
</feature>
<keyword evidence="2" id="KW-1133">Transmembrane helix</keyword>
<evidence type="ECO:0000256" key="2">
    <source>
        <dbReference type="SAM" id="Phobius"/>
    </source>
</evidence>
<keyword evidence="4" id="KW-1185">Reference proteome</keyword>
<sequence>MEPETRATSFEKDASKTKDNAPKGKTRSNSLFSISSGFTFFALPGGSSSSSFRMKELRSFQPSRRSLDFKILDTDFADEFYEIIFNDLFVEIFAVAHSAFHPGDISKPPRSSLWLREYPEEFLKYVELVAYPDARAGAWGRLLSDGNERVNLIMAIIYRVLDQKVFSPLLFGASSGHDEALKKIDTALINVEGFQRSSLRSHTTRTWLRTSNGEPPRFWEEVDKLCAQTMAMLLPFFTYAKGAINSDSIPVSELYQLYQALHDVIAFAGWASVCIRMSPAIVSMDWTLPGEPFSMDLVNNCHEAYEASKRAAHDYHARLGNFSSHDKTFASPARVKISVTPRIVRHKPNPKSMATQGVNSYTLMEPHVVYYEGFYNKTDESRAFISLHDYIQMLRDRNCVPRYTAVSIIAVVLFFLFTWLVWYSSLVGQVWEIVQGVVQSGQDNGPWVMEDVTDTILTRTPTMAG</sequence>
<proteinExistence type="predicted"/>